<evidence type="ECO:0000313" key="6">
    <source>
        <dbReference type="Proteomes" id="UP000316125"/>
    </source>
</evidence>
<feature type="transmembrane region" description="Helical" evidence="3">
    <location>
        <begin position="58"/>
        <end position="76"/>
    </location>
</feature>
<evidence type="ECO:0000256" key="2">
    <source>
        <dbReference type="SAM" id="MobiDB-lite"/>
    </source>
</evidence>
<dbReference type="SMART" id="SM01208">
    <property type="entry name" value="G5"/>
    <property type="match status" value="1"/>
</dbReference>
<sequence>MSLPPASWHPDPENPNQLRWWDGHRWTDATSPSPAAAVTTQMAPPAPPAASVATKRRAGWRNAGIIIGALVVGGVLARLSPIAILLVATVMVGVALYVMVARPLPALGLRSRMSGVVALGLAALLVTGGGIASANSGGTPTASEPQNFAAVTTSTPAPSPTPTPTTFETATEEVPVAFEATTVDDPQLDQGATALVAAGVNGVKVITYRVTLVDGVEVSREVVSEAVSVPPVAEVTAIGSKAPAPVAAPAPAPAPAPVPLVQQGGGGCDPNYTGACVPISSDVDCAGGSGNGPAYVQGPVQIVGSDIYDLDRDGDGIACD</sequence>
<gene>
    <name evidence="5" type="ORF">FIV50_00975</name>
</gene>
<evidence type="ECO:0000259" key="4">
    <source>
        <dbReference type="PROSITE" id="PS51109"/>
    </source>
</evidence>
<dbReference type="PROSITE" id="PS51109">
    <property type="entry name" value="G5"/>
    <property type="match status" value="1"/>
</dbReference>
<dbReference type="RefSeq" id="WP_140035795.1">
    <property type="nucleotide sequence ID" value="NZ_CP041040.1"/>
</dbReference>
<dbReference type="OrthoDB" id="6048299at2"/>
<protein>
    <submittedName>
        <fullName evidence="5">DUF2510 domain-containing protein</fullName>
    </submittedName>
</protein>
<keyword evidence="3" id="KW-0812">Transmembrane</keyword>
<dbReference type="Proteomes" id="UP000316125">
    <property type="component" value="Chromosome"/>
</dbReference>
<dbReference type="AlphaFoldDB" id="A0A4Y5YM20"/>
<dbReference type="Pfam" id="PF07501">
    <property type="entry name" value="G5"/>
    <property type="match status" value="1"/>
</dbReference>
<feature type="region of interest" description="Disordered" evidence="2">
    <location>
        <begin position="30"/>
        <end position="50"/>
    </location>
</feature>
<evidence type="ECO:0000256" key="3">
    <source>
        <dbReference type="SAM" id="Phobius"/>
    </source>
</evidence>
<feature type="transmembrane region" description="Helical" evidence="3">
    <location>
        <begin position="113"/>
        <end position="134"/>
    </location>
</feature>
<keyword evidence="3" id="KW-0472">Membrane</keyword>
<feature type="domain" description="G5" evidence="4">
    <location>
        <begin position="162"/>
        <end position="242"/>
    </location>
</feature>
<name>A0A4Y5YM20_9MICO</name>
<proteinExistence type="predicted"/>
<keyword evidence="3" id="KW-1133">Transmembrane helix</keyword>
<dbReference type="InterPro" id="IPR011098">
    <property type="entry name" value="G5_dom"/>
</dbReference>
<dbReference type="Gene3D" id="2.20.230.10">
    <property type="entry name" value="Resuscitation-promoting factor rpfb"/>
    <property type="match status" value="1"/>
</dbReference>
<dbReference type="EMBL" id="CP041040">
    <property type="protein sequence ID" value="QDE33499.1"/>
    <property type="molecule type" value="Genomic_DNA"/>
</dbReference>
<organism evidence="5 6">
    <name type="scientific">Microbacterium foliorum</name>
    <dbReference type="NCBI Taxonomy" id="104336"/>
    <lineage>
        <taxon>Bacteria</taxon>
        <taxon>Bacillati</taxon>
        <taxon>Actinomycetota</taxon>
        <taxon>Actinomycetes</taxon>
        <taxon>Micrococcales</taxon>
        <taxon>Microbacteriaceae</taxon>
        <taxon>Microbacterium</taxon>
    </lineage>
</organism>
<feature type="transmembrane region" description="Helical" evidence="3">
    <location>
        <begin position="82"/>
        <end position="101"/>
    </location>
</feature>
<accession>A0A4Y5YM20</accession>
<dbReference type="InterPro" id="IPR018929">
    <property type="entry name" value="DUF2510"/>
</dbReference>
<feature type="region of interest" description="Disordered" evidence="2">
    <location>
        <begin position="1"/>
        <end position="20"/>
    </location>
</feature>
<evidence type="ECO:0000256" key="1">
    <source>
        <dbReference type="ARBA" id="ARBA00022729"/>
    </source>
</evidence>
<evidence type="ECO:0000313" key="5">
    <source>
        <dbReference type="EMBL" id="QDE33499.1"/>
    </source>
</evidence>
<reference evidence="5 6" key="1">
    <citation type="submission" date="2019-06" db="EMBL/GenBank/DDBJ databases">
        <title>Complete genome of Microbacterium foliorum M2.</title>
        <authorList>
            <person name="Cao G."/>
        </authorList>
    </citation>
    <scope>NUCLEOTIDE SEQUENCE [LARGE SCALE GENOMIC DNA]</scope>
    <source>
        <strain evidence="5 6">M2</strain>
    </source>
</reference>
<keyword evidence="1" id="KW-0732">Signal</keyword>
<dbReference type="Pfam" id="PF10708">
    <property type="entry name" value="DUF2510"/>
    <property type="match status" value="1"/>
</dbReference>